<dbReference type="Gene3D" id="3.40.50.150">
    <property type="entry name" value="Vaccinia Virus protein VP39"/>
    <property type="match status" value="1"/>
</dbReference>
<keyword evidence="11" id="KW-0620">Polyamine biosynthesis</keyword>
<proteinExistence type="inferred from homology"/>
<dbReference type="GO" id="GO:0008295">
    <property type="term" value="P:spermidine biosynthetic process"/>
    <property type="evidence" value="ECO:0007669"/>
    <property type="project" value="UniProtKB-KW"/>
</dbReference>
<dbReference type="PANTHER" id="PTHR11558:SF11">
    <property type="entry name" value="SPERMIDINE SYNTHASE"/>
    <property type="match status" value="1"/>
</dbReference>
<comment type="catalytic activity">
    <reaction evidence="7">
        <text>S-adenosyl 3-(methylsulfanyl)propylamine + putrescine = S-methyl-5'-thioadenosine + spermidine + H(+)</text>
        <dbReference type="Rhea" id="RHEA:12721"/>
        <dbReference type="ChEBI" id="CHEBI:15378"/>
        <dbReference type="ChEBI" id="CHEBI:17509"/>
        <dbReference type="ChEBI" id="CHEBI:57443"/>
        <dbReference type="ChEBI" id="CHEBI:57834"/>
        <dbReference type="ChEBI" id="CHEBI:326268"/>
        <dbReference type="EC" id="2.5.1.16"/>
    </reaction>
</comment>
<dbReference type="EC" id="2.5.1.16" evidence="4"/>
<dbReference type="HAMAP" id="MF_00198">
    <property type="entry name" value="Spermidine_synth"/>
    <property type="match status" value="1"/>
</dbReference>
<comment type="caution">
    <text evidence="15">The sequence shown here is derived from an EMBL/GenBank/DDBJ whole genome shotgun (WGS) entry which is preliminary data.</text>
</comment>
<evidence type="ECO:0000256" key="10">
    <source>
        <dbReference type="ARBA" id="ARBA00082964"/>
    </source>
</evidence>
<dbReference type="GO" id="GO:0004766">
    <property type="term" value="F:spermidine synthase activity"/>
    <property type="evidence" value="ECO:0007669"/>
    <property type="project" value="UniProtKB-EC"/>
</dbReference>
<sequence length="355" mass="39894">MERGAAALIREGWFRETCRLWPGQAMSLQVEELLHHQRSRYQEILVFRSTTYGNVLVLDGVIQCTERDEFSYQEMIANLPLCSHPDPRKVSRPRALAASRTPTSPGPVGSGAPAPPRTPPRASPRRLAAPRPAYTSFPPLPPQVLIIGGGDGGVLREVVKHPTVESVVQCEIDEDVIQVSKKYLPGMAVGYSSAKLTLHVGDGFEFMKQNQEAFDVIITDSSDPMGPAESLFKESYYQLMKTALREDGILCCQGECQWLHLDLIKEMRQFCKSLFPVVEYAYCTIPTYPSGQIGFMLCSKNPNTNFREPVQQLSQQQVEERSLKYYNSDIHRAAFILPEFARKVSRAVLLLLQQM</sequence>
<comment type="pathway">
    <text evidence="1">Amine and polyamine biosynthesis; spermidine biosynthesis; spermidine from putrescine: step 1/1.</text>
</comment>
<gene>
    <name evidence="15" type="ORF">CIB84_013785</name>
</gene>
<evidence type="ECO:0000256" key="1">
    <source>
        <dbReference type="ARBA" id="ARBA00005123"/>
    </source>
</evidence>
<dbReference type="PROSITE" id="PS51006">
    <property type="entry name" value="PABS_2"/>
    <property type="match status" value="1"/>
</dbReference>
<dbReference type="Gene3D" id="2.30.140.10">
    <property type="entry name" value="Spermidine synthase, tetramerisation domain"/>
    <property type="match status" value="1"/>
</dbReference>
<dbReference type="Proteomes" id="UP000237246">
    <property type="component" value="Unassembled WGS sequence"/>
</dbReference>
<protein>
    <recommendedName>
        <fullName evidence="9">Spermidine synthase</fullName>
        <ecNumber evidence="4">2.5.1.16</ecNumber>
    </recommendedName>
    <alternativeName>
        <fullName evidence="10">Putrescine aminopropyltransferase</fullName>
    </alternativeName>
</protein>
<reference evidence="15 16" key="1">
    <citation type="submission" date="2018-01" db="EMBL/GenBank/DDBJ databases">
        <title>Comparison of the Chinese Bamboo Partridge and Red Junglefowl genome sequences highlights the importance of demography in genome evolution.</title>
        <authorList>
            <person name="Tiley G.P."/>
            <person name="Kimball R.T."/>
            <person name="Braun E.L."/>
            <person name="Burleigh J.G."/>
        </authorList>
    </citation>
    <scope>NUCLEOTIDE SEQUENCE [LARGE SCALE GENOMIC DNA]</scope>
    <source>
        <strain evidence="15">RTK389</strain>
        <tissue evidence="15">Blood</tissue>
    </source>
</reference>
<feature type="compositionally biased region" description="Low complexity" evidence="13">
    <location>
        <begin position="99"/>
        <end position="112"/>
    </location>
</feature>
<dbReference type="GO" id="GO:0005829">
    <property type="term" value="C:cytosol"/>
    <property type="evidence" value="ECO:0007669"/>
    <property type="project" value="TreeGrafter"/>
</dbReference>
<evidence type="ECO:0000256" key="12">
    <source>
        <dbReference type="RuleBase" id="RU003836"/>
    </source>
</evidence>
<comment type="subunit">
    <text evidence="3">Homodimer or homotetramer.</text>
</comment>
<dbReference type="EMBL" id="PPHD01057809">
    <property type="protein sequence ID" value="POI22466.1"/>
    <property type="molecule type" value="Genomic_DNA"/>
</dbReference>
<feature type="domain" description="PABS" evidence="14">
    <location>
        <begin position="11"/>
        <end position="300"/>
    </location>
</feature>
<dbReference type="InterPro" id="IPR029063">
    <property type="entry name" value="SAM-dependent_MTases_sf"/>
</dbReference>
<dbReference type="InterPro" id="IPR030373">
    <property type="entry name" value="PABS_CS"/>
</dbReference>
<evidence type="ECO:0000256" key="3">
    <source>
        <dbReference type="ARBA" id="ARBA00011774"/>
    </source>
</evidence>
<accession>A0A2P4SEE8</accession>
<evidence type="ECO:0000256" key="11">
    <source>
        <dbReference type="PROSITE-ProRule" id="PRU00354"/>
    </source>
</evidence>
<dbReference type="PROSITE" id="PS01330">
    <property type="entry name" value="PABS_1"/>
    <property type="match status" value="1"/>
</dbReference>
<keyword evidence="6" id="KW-0745">Spermidine biosynthesis</keyword>
<dbReference type="FunFam" id="2.30.140.10:FF:000001">
    <property type="entry name" value="SPE3p Spermidine synthase"/>
    <property type="match status" value="1"/>
</dbReference>
<dbReference type="AlphaFoldDB" id="A0A2P4SEE8"/>
<dbReference type="InterPro" id="IPR001045">
    <property type="entry name" value="Spermi_synthase"/>
</dbReference>
<evidence type="ECO:0000256" key="7">
    <source>
        <dbReference type="ARBA" id="ARBA00049307"/>
    </source>
</evidence>
<dbReference type="FunFam" id="3.40.50.150:FF:000013">
    <property type="entry name" value="Spermidine synthase"/>
    <property type="match status" value="1"/>
</dbReference>
<feature type="compositionally biased region" description="Pro residues" evidence="13">
    <location>
        <begin position="113"/>
        <end position="122"/>
    </location>
</feature>
<dbReference type="InterPro" id="IPR030668">
    <property type="entry name" value="Spermi_synthase_euk"/>
</dbReference>
<dbReference type="CDD" id="cd02440">
    <property type="entry name" value="AdoMet_MTases"/>
    <property type="match status" value="1"/>
</dbReference>
<evidence type="ECO:0000313" key="16">
    <source>
        <dbReference type="Proteomes" id="UP000237246"/>
    </source>
</evidence>
<dbReference type="Pfam" id="PF17284">
    <property type="entry name" value="Spermine_synt_N"/>
    <property type="match status" value="1"/>
</dbReference>
<name>A0A2P4SEE8_BAMTH</name>
<organism evidence="15 16">
    <name type="scientific">Bambusicola thoracicus</name>
    <name type="common">Chinese bamboo-partridge</name>
    <name type="synonym">Perdix thoracica</name>
    <dbReference type="NCBI Taxonomy" id="9083"/>
    <lineage>
        <taxon>Eukaryota</taxon>
        <taxon>Metazoa</taxon>
        <taxon>Chordata</taxon>
        <taxon>Craniata</taxon>
        <taxon>Vertebrata</taxon>
        <taxon>Euteleostomi</taxon>
        <taxon>Archelosauria</taxon>
        <taxon>Archosauria</taxon>
        <taxon>Dinosauria</taxon>
        <taxon>Saurischia</taxon>
        <taxon>Theropoda</taxon>
        <taxon>Coelurosauria</taxon>
        <taxon>Aves</taxon>
        <taxon>Neognathae</taxon>
        <taxon>Galloanserae</taxon>
        <taxon>Galliformes</taxon>
        <taxon>Phasianidae</taxon>
        <taxon>Perdicinae</taxon>
        <taxon>Bambusicola</taxon>
    </lineage>
</organism>
<comment type="function">
    <text evidence="8">Catalyzes the production of spermidine from putrescine and decarboxylated S-adenosylmethionine (dcSAM). Has a strong preference for putrescine as substrate, and has very low activity towards 1,3-diaminopropane. Has extremely low activity towards spermidine.</text>
</comment>
<feature type="region of interest" description="Disordered" evidence="13">
    <location>
        <begin position="88"/>
        <end position="132"/>
    </location>
</feature>
<feature type="non-terminal residue" evidence="15">
    <location>
        <position position="355"/>
    </location>
</feature>
<dbReference type="SUPFAM" id="SSF53335">
    <property type="entry name" value="S-adenosyl-L-methionine-dependent methyltransferases"/>
    <property type="match status" value="2"/>
</dbReference>
<dbReference type="InterPro" id="IPR030374">
    <property type="entry name" value="PABS"/>
</dbReference>
<dbReference type="Pfam" id="PF01564">
    <property type="entry name" value="Spermine_synth"/>
    <property type="match status" value="1"/>
</dbReference>
<evidence type="ECO:0000256" key="6">
    <source>
        <dbReference type="ARBA" id="ARBA00023066"/>
    </source>
</evidence>
<dbReference type="PIRSF" id="PIRSF000502">
    <property type="entry name" value="Spermidine_synth"/>
    <property type="match status" value="1"/>
</dbReference>
<evidence type="ECO:0000256" key="4">
    <source>
        <dbReference type="ARBA" id="ARBA00012455"/>
    </source>
</evidence>
<dbReference type="OrthoDB" id="38125at2759"/>
<evidence type="ECO:0000256" key="5">
    <source>
        <dbReference type="ARBA" id="ARBA00022679"/>
    </source>
</evidence>
<evidence type="ECO:0000256" key="2">
    <source>
        <dbReference type="ARBA" id="ARBA00007867"/>
    </source>
</evidence>
<evidence type="ECO:0000256" key="9">
    <source>
        <dbReference type="ARBA" id="ARBA00072554"/>
    </source>
</evidence>
<evidence type="ECO:0000256" key="13">
    <source>
        <dbReference type="SAM" id="MobiDB-lite"/>
    </source>
</evidence>
<evidence type="ECO:0000256" key="8">
    <source>
        <dbReference type="ARBA" id="ARBA00053963"/>
    </source>
</evidence>
<keyword evidence="16" id="KW-1185">Reference proteome</keyword>
<evidence type="ECO:0000313" key="15">
    <source>
        <dbReference type="EMBL" id="POI22466.1"/>
    </source>
</evidence>
<feature type="active site" description="Proton acceptor" evidence="11">
    <location>
        <position position="220"/>
    </location>
</feature>
<evidence type="ECO:0000259" key="14">
    <source>
        <dbReference type="PROSITE" id="PS51006"/>
    </source>
</evidence>
<dbReference type="InterPro" id="IPR037163">
    <property type="entry name" value="Spermidine_synt_N_sf"/>
</dbReference>
<dbReference type="InterPro" id="IPR035246">
    <property type="entry name" value="Spermidine_synt_N"/>
</dbReference>
<comment type="similarity">
    <text evidence="2 12">Belongs to the spermidine/spermine synthase family.</text>
</comment>
<dbReference type="PANTHER" id="PTHR11558">
    <property type="entry name" value="SPERMIDINE/SPERMINE SYNTHASE"/>
    <property type="match status" value="1"/>
</dbReference>
<dbReference type="NCBIfam" id="TIGR00417">
    <property type="entry name" value="speE"/>
    <property type="match status" value="1"/>
</dbReference>
<keyword evidence="5 11" id="KW-0808">Transferase</keyword>